<proteinExistence type="predicted"/>
<sequence length="295" mass="33526">MECQICFETDGVDGSTGTSMIMQLCGQREPKPHIDISNEDTKTLTLGRYETLCKKACSFQAPCCHKVDYAHLRCEDISRITAIDRVGIDVAPKVAGNEPESAPPSSDEIDGSNESDSMKIPEALIALYREFCFHRVDSRSVIQSVLEMCEKRDAADKTAGGLLVQNLLDQIMDGELRATLLLSYLYLHPLRQTHCCKSNFCFNCKCSGHHEKCDVNEIQVDDYLVQCCSCRIMILKVEYTPLLREGFGAYICWFKRVRSYAAFRDELFWKAYYKNHSGELEEQHEFEAALLKINL</sequence>
<dbReference type="EMBL" id="GL376571">
    <property type="status" value="NOT_ANNOTATED_CDS"/>
    <property type="molecule type" value="Genomic_DNA"/>
</dbReference>
<dbReference type="InParanoid" id="K3X2S0"/>
<reference evidence="3" key="2">
    <citation type="submission" date="2010-04" db="EMBL/GenBank/DDBJ databases">
        <authorList>
            <person name="Buell R."/>
            <person name="Hamilton J."/>
            <person name="Hostetler J."/>
        </authorList>
    </citation>
    <scope>NUCLEOTIDE SEQUENCE [LARGE SCALE GENOMIC DNA]</scope>
    <source>
        <strain evidence="3">DAOM:BR144</strain>
    </source>
</reference>
<dbReference type="HOGENOM" id="CLU_944866_0_0_1"/>
<reference evidence="3" key="1">
    <citation type="journal article" date="2010" name="Genome Biol.">
        <title>Genome sequence of the necrotrophic plant pathogen Pythium ultimum reveals original pathogenicity mechanisms and effector repertoire.</title>
        <authorList>
            <person name="Levesque C.A."/>
            <person name="Brouwer H."/>
            <person name="Cano L."/>
            <person name="Hamilton J.P."/>
            <person name="Holt C."/>
            <person name="Huitema E."/>
            <person name="Raffaele S."/>
            <person name="Robideau G.P."/>
            <person name="Thines M."/>
            <person name="Win J."/>
            <person name="Zerillo M.M."/>
            <person name="Beakes G.W."/>
            <person name="Boore J.L."/>
            <person name="Busam D."/>
            <person name="Dumas B."/>
            <person name="Ferriera S."/>
            <person name="Fuerstenberg S.I."/>
            <person name="Gachon C.M."/>
            <person name="Gaulin E."/>
            <person name="Govers F."/>
            <person name="Grenville-Briggs L."/>
            <person name="Horner N."/>
            <person name="Hostetler J."/>
            <person name="Jiang R.H."/>
            <person name="Johnson J."/>
            <person name="Krajaejun T."/>
            <person name="Lin H."/>
            <person name="Meijer H.J."/>
            <person name="Moore B."/>
            <person name="Morris P."/>
            <person name="Phuntmart V."/>
            <person name="Puiu D."/>
            <person name="Shetty J."/>
            <person name="Stajich J.E."/>
            <person name="Tripathy S."/>
            <person name="Wawra S."/>
            <person name="van West P."/>
            <person name="Whitty B.R."/>
            <person name="Coutinho P.M."/>
            <person name="Henrissat B."/>
            <person name="Martin F."/>
            <person name="Thomas P.D."/>
            <person name="Tyler B.M."/>
            <person name="De Vries R.P."/>
            <person name="Kamoun S."/>
            <person name="Yandell M."/>
            <person name="Tisserat N."/>
            <person name="Buell C.R."/>
        </authorList>
    </citation>
    <scope>NUCLEOTIDE SEQUENCE</scope>
    <source>
        <strain evidence="3">DAOM:BR144</strain>
    </source>
</reference>
<reference evidence="2" key="3">
    <citation type="submission" date="2015-02" db="UniProtKB">
        <authorList>
            <consortium name="EnsemblProtists"/>
        </authorList>
    </citation>
    <scope>IDENTIFICATION</scope>
    <source>
        <strain evidence="2">DAOM BR144</strain>
    </source>
</reference>
<evidence type="ECO:0000256" key="1">
    <source>
        <dbReference type="SAM" id="MobiDB-lite"/>
    </source>
</evidence>
<dbReference type="EnsemblProtists" id="PYU1_T011519">
    <property type="protein sequence ID" value="PYU1_T011519"/>
    <property type="gene ID" value="PYU1_G011493"/>
</dbReference>
<dbReference type="eggNOG" id="ENOG502SMBX">
    <property type="taxonomic scope" value="Eukaryota"/>
</dbReference>
<protein>
    <submittedName>
        <fullName evidence="2">Uncharacterized protein</fullName>
    </submittedName>
</protein>
<dbReference type="VEuPathDB" id="FungiDB:PYU1_G011493"/>
<evidence type="ECO:0000313" key="3">
    <source>
        <dbReference type="Proteomes" id="UP000019132"/>
    </source>
</evidence>
<dbReference type="Proteomes" id="UP000019132">
    <property type="component" value="Unassembled WGS sequence"/>
</dbReference>
<dbReference type="AlphaFoldDB" id="K3X2S0"/>
<feature type="region of interest" description="Disordered" evidence="1">
    <location>
        <begin position="93"/>
        <end position="115"/>
    </location>
</feature>
<keyword evidence="3" id="KW-1185">Reference proteome</keyword>
<name>K3X2S0_GLOUD</name>
<organism evidence="2 3">
    <name type="scientific">Globisporangium ultimum (strain ATCC 200006 / CBS 805.95 / DAOM BR144)</name>
    <name type="common">Pythium ultimum</name>
    <dbReference type="NCBI Taxonomy" id="431595"/>
    <lineage>
        <taxon>Eukaryota</taxon>
        <taxon>Sar</taxon>
        <taxon>Stramenopiles</taxon>
        <taxon>Oomycota</taxon>
        <taxon>Peronosporomycetes</taxon>
        <taxon>Pythiales</taxon>
        <taxon>Pythiaceae</taxon>
        <taxon>Globisporangium</taxon>
    </lineage>
</organism>
<evidence type="ECO:0000313" key="2">
    <source>
        <dbReference type="EnsemblProtists" id="PYU1_T011519"/>
    </source>
</evidence>
<accession>K3X2S0</accession>